<evidence type="ECO:0000256" key="1">
    <source>
        <dbReference type="ARBA" id="ARBA00023015"/>
    </source>
</evidence>
<dbReference type="RefSeq" id="WP_066418736.1">
    <property type="nucleotide sequence ID" value="NZ_CP018866.1"/>
</dbReference>
<reference evidence="5 6" key="1">
    <citation type="submission" date="2016-12" db="EMBL/GenBank/DDBJ databases">
        <title>The whole genome sequencing and assembly of Bacillus cohnii DSM 6307T strain.</title>
        <authorList>
            <person name="Lee Y.-J."/>
            <person name="Yi H."/>
            <person name="Bahn Y.-S."/>
            <person name="Kim J.F."/>
            <person name="Lee D.-W."/>
        </authorList>
    </citation>
    <scope>NUCLEOTIDE SEQUENCE [LARGE SCALE GENOMIC DNA]</scope>
    <source>
        <strain evidence="5 6">DSM 6307</strain>
    </source>
</reference>
<sequence length="327" mass="36183">MKVTINDIAKIAGVAKSTVSRYLNGGQVSPETKDKIKKVIEETNYEPNSFARSLKSKRTNFIGVIAPALDSYVTSRVLMAIDEKLRENQFTSLIINTSKSIELEIESLLNLERQKVDGIILFGTEMTDEHINVIQSMNTPVLIVGQETPAVHCIVFDDYNAGYEIGKYVAGHGHEKVVYLGVYERDVAVGKVRKQGVLDGLLHEGKNVATVYETEFDIDKAAKMTKQIMKEQQFTALICATDNIALGAMKAIRETGKNVPEDISLTGFGGYVYSTFTEPRLTTIKFKHKETGHLAATTMISIINEEQVPSVQKADFTLLEGNSVKKV</sequence>
<dbReference type="SUPFAM" id="SSF47413">
    <property type="entry name" value="lambda repressor-like DNA-binding domains"/>
    <property type="match status" value="1"/>
</dbReference>
<keyword evidence="6" id="KW-1185">Reference proteome</keyword>
<dbReference type="SUPFAM" id="SSF53822">
    <property type="entry name" value="Periplasmic binding protein-like I"/>
    <property type="match status" value="1"/>
</dbReference>
<dbReference type="CDD" id="cd01392">
    <property type="entry name" value="HTH_LacI"/>
    <property type="match status" value="1"/>
</dbReference>
<dbReference type="InterPro" id="IPR000843">
    <property type="entry name" value="HTH_LacI"/>
</dbReference>
<keyword evidence="1" id="KW-0805">Transcription regulation</keyword>
<dbReference type="PANTHER" id="PTHR30146:SF154">
    <property type="entry name" value="TRANSCRIPTION REGULATOR, MEMBER OF GALR FAMILY"/>
    <property type="match status" value="1"/>
</dbReference>
<dbReference type="InterPro" id="IPR010982">
    <property type="entry name" value="Lambda_DNA-bd_dom_sf"/>
</dbReference>
<keyword evidence="2" id="KW-0238">DNA-binding</keyword>
<dbReference type="PRINTS" id="PR00036">
    <property type="entry name" value="HTHLACI"/>
</dbReference>
<dbReference type="STRING" id="1314751.GCA_001591425_03359"/>
<feature type="domain" description="HTH lacI-type" evidence="4">
    <location>
        <begin position="3"/>
        <end position="56"/>
    </location>
</feature>
<dbReference type="Pfam" id="PF00532">
    <property type="entry name" value="Peripla_BP_1"/>
    <property type="match status" value="1"/>
</dbReference>
<dbReference type="GO" id="GO:0000976">
    <property type="term" value="F:transcription cis-regulatory region binding"/>
    <property type="evidence" value="ECO:0007669"/>
    <property type="project" value="TreeGrafter"/>
</dbReference>
<dbReference type="PROSITE" id="PS50932">
    <property type="entry name" value="HTH_LACI_2"/>
    <property type="match status" value="1"/>
</dbReference>
<evidence type="ECO:0000313" key="6">
    <source>
        <dbReference type="Proteomes" id="UP000215224"/>
    </source>
</evidence>
<dbReference type="Gene3D" id="3.40.50.2300">
    <property type="match status" value="2"/>
</dbReference>
<evidence type="ECO:0000313" key="5">
    <source>
        <dbReference type="EMBL" id="AST90811.1"/>
    </source>
</evidence>
<dbReference type="PANTHER" id="PTHR30146">
    <property type="entry name" value="LACI-RELATED TRANSCRIPTIONAL REPRESSOR"/>
    <property type="match status" value="1"/>
</dbReference>
<dbReference type="CDD" id="cd01542">
    <property type="entry name" value="PBP1_TreR-like"/>
    <property type="match status" value="1"/>
</dbReference>
<keyword evidence="3" id="KW-0804">Transcription</keyword>
<dbReference type="GO" id="GO:0003700">
    <property type="term" value="F:DNA-binding transcription factor activity"/>
    <property type="evidence" value="ECO:0007669"/>
    <property type="project" value="TreeGrafter"/>
</dbReference>
<dbReference type="Proteomes" id="UP000215224">
    <property type="component" value="Chromosome"/>
</dbReference>
<accession>A0A223KMT8</accession>
<dbReference type="SMART" id="SM00354">
    <property type="entry name" value="HTH_LACI"/>
    <property type="match status" value="1"/>
</dbReference>
<evidence type="ECO:0000256" key="3">
    <source>
        <dbReference type="ARBA" id="ARBA00023163"/>
    </source>
</evidence>
<evidence type="ECO:0000259" key="4">
    <source>
        <dbReference type="PROSITE" id="PS50932"/>
    </source>
</evidence>
<proteinExistence type="predicted"/>
<dbReference type="AlphaFoldDB" id="A0A223KMT8"/>
<dbReference type="InterPro" id="IPR001761">
    <property type="entry name" value="Peripla_BP/Lac1_sug-bd_dom"/>
</dbReference>
<name>A0A223KMT8_9BACI</name>
<dbReference type="InterPro" id="IPR028082">
    <property type="entry name" value="Peripla_BP_I"/>
</dbReference>
<dbReference type="EMBL" id="CP018866">
    <property type="protein sequence ID" value="AST90811.1"/>
    <property type="molecule type" value="Genomic_DNA"/>
</dbReference>
<protein>
    <submittedName>
        <fullName evidence="5">LacI family transcriptional regulator</fullName>
    </submittedName>
</protein>
<gene>
    <name evidence="5" type="ORF">BC6307_05680</name>
</gene>
<dbReference type="Gene3D" id="1.10.260.40">
    <property type="entry name" value="lambda repressor-like DNA-binding domains"/>
    <property type="match status" value="1"/>
</dbReference>
<dbReference type="KEGG" id="bcoh:BC6307_05680"/>
<evidence type="ECO:0000256" key="2">
    <source>
        <dbReference type="ARBA" id="ARBA00023125"/>
    </source>
</evidence>
<dbReference type="Pfam" id="PF00356">
    <property type="entry name" value="LacI"/>
    <property type="match status" value="1"/>
</dbReference>
<organism evidence="5 6">
    <name type="scientific">Sutcliffiella cohnii</name>
    <dbReference type="NCBI Taxonomy" id="33932"/>
    <lineage>
        <taxon>Bacteria</taxon>
        <taxon>Bacillati</taxon>
        <taxon>Bacillota</taxon>
        <taxon>Bacilli</taxon>
        <taxon>Bacillales</taxon>
        <taxon>Bacillaceae</taxon>
        <taxon>Sutcliffiella</taxon>
    </lineage>
</organism>